<organism evidence="2 3">
    <name type="scientific">Cutaneotrichosporon cavernicola</name>
    <dbReference type="NCBI Taxonomy" id="279322"/>
    <lineage>
        <taxon>Eukaryota</taxon>
        <taxon>Fungi</taxon>
        <taxon>Dikarya</taxon>
        <taxon>Basidiomycota</taxon>
        <taxon>Agaricomycotina</taxon>
        <taxon>Tremellomycetes</taxon>
        <taxon>Trichosporonales</taxon>
        <taxon>Trichosporonaceae</taxon>
        <taxon>Cutaneotrichosporon</taxon>
    </lineage>
</organism>
<protein>
    <submittedName>
        <fullName evidence="2">Uncharacterized protein</fullName>
    </submittedName>
</protein>
<dbReference type="GeneID" id="85498579"/>
<evidence type="ECO:0000256" key="1">
    <source>
        <dbReference type="SAM" id="MobiDB-lite"/>
    </source>
</evidence>
<dbReference type="AlphaFoldDB" id="A0AA48QYI5"/>
<evidence type="ECO:0000313" key="2">
    <source>
        <dbReference type="EMBL" id="BEI94709.1"/>
    </source>
</evidence>
<dbReference type="RefSeq" id="XP_060459974.1">
    <property type="nucleotide sequence ID" value="XM_060603707.1"/>
</dbReference>
<dbReference type="KEGG" id="ccac:CcaHIS019_0702900"/>
<evidence type="ECO:0000313" key="3">
    <source>
        <dbReference type="Proteomes" id="UP001233271"/>
    </source>
</evidence>
<keyword evidence="3" id="KW-1185">Reference proteome</keyword>
<sequence length="263" mass="27382">MYDPTSPLTGPPPRYRIESDSSDEEGQGVYPTTSHRASAPPPGVNIHLLPVDSSNPHPLSGSGAVVVGIGQAGKFLLRRAVGRPIFQVQVGGQPAGMGVSVDGGVVVALQDGLEAHEVVKQLAEVVKGSSWTLFSSYVPSMYIPQPGEHVPSDPPVRVLSSTAVKGPGYDAPNYVTGLAGAFLSQAAHPAGVIPDATLHLLPLPLSQLSASALQPALSSLPGPMSKALGRYAHWDEDDDERFAGPGMGARPRQPSRSEGGMYM</sequence>
<reference evidence="2" key="1">
    <citation type="journal article" date="2023" name="BMC Genomics">
        <title>Chromosome-level genome assemblies of Cutaneotrichosporon spp. (Trichosporonales, Basidiomycota) reveal imbalanced evolution between nucleotide sequences and chromosome synteny.</title>
        <authorList>
            <person name="Kobayashi Y."/>
            <person name="Kayamori A."/>
            <person name="Aoki K."/>
            <person name="Shiwa Y."/>
            <person name="Matsutani M."/>
            <person name="Fujita N."/>
            <person name="Sugita T."/>
            <person name="Iwasaki W."/>
            <person name="Tanaka N."/>
            <person name="Takashima M."/>
        </authorList>
    </citation>
    <scope>NUCLEOTIDE SEQUENCE</scope>
    <source>
        <strain evidence="2">HIS019</strain>
    </source>
</reference>
<feature type="region of interest" description="Disordered" evidence="1">
    <location>
        <begin position="237"/>
        <end position="263"/>
    </location>
</feature>
<dbReference type="EMBL" id="AP028219">
    <property type="protein sequence ID" value="BEI94709.1"/>
    <property type="molecule type" value="Genomic_DNA"/>
</dbReference>
<feature type="region of interest" description="Disordered" evidence="1">
    <location>
        <begin position="1"/>
        <end position="41"/>
    </location>
</feature>
<name>A0AA48QYI5_9TREE</name>
<dbReference type="Proteomes" id="UP001233271">
    <property type="component" value="Chromosome 7b"/>
</dbReference>
<proteinExistence type="predicted"/>
<accession>A0AA48QYI5</accession>
<gene>
    <name evidence="2" type="ORF">CcaverHIS019_0702900</name>
</gene>